<proteinExistence type="predicted"/>
<accession>A0A1H0SNF3</accession>
<gene>
    <name evidence="1" type="ORF">SAMN05216565_10335</name>
</gene>
<dbReference type="EMBL" id="FNJU01000003">
    <property type="protein sequence ID" value="SDP43284.1"/>
    <property type="molecule type" value="Genomic_DNA"/>
</dbReference>
<organism evidence="1 2">
    <name type="scientific">Litchfieldia salsa</name>
    <dbReference type="NCBI Taxonomy" id="930152"/>
    <lineage>
        <taxon>Bacteria</taxon>
        <taxon>Bacillati</taxon>
        <taxon>Bacillota</taxon>
        <taxon>Bacilli</taxon>
        <taxon>Bacillales</taxon>
        <taxon>Bacillaceae</taxon>
        <taxon>Litchfieldia</taxon>
    </lineage>
</organism>
<dbReference type="RefSeq" id="WP_090851489.1">
    <property type="nucleotide sequence ID" value="NZ_FNJU01000003.1"/>
</dbReference>
<sequence>MKFQQTDFTEELLEKIKHTEWTLKEYIERLLREYKSIFAKKNLDLDTGFNKEGNDPFMPGYSSSVSIGIAEKHKELIDLHTIKIWECQRSLIGMPISRKIPGSKIFGELLDETFEELEDELKEYMNEFLVD</sequence>
<dbReference type="OrthoDB" id="2941246at2"/>
<evidence type="ECO:0000313" key="2">
    <source>
        <dbReference type="Proteomes" id="UP000199159"/>
    </source>
</evidence>
<evidence type="ECO:0000313" key="1">
    <source>
        <dbReference type="EMBL" id="SDP43284.1"/>
    </source>
</evidence>
<name>A0A1H0SNF3_9BACI</name>
<dbReference type="AlphaFoldDB" id="A0A1H0SNF3"/>
<keyword evidence="2" id="KW-1185">Reference proteome</keyword>
<protein>
    <submittedName>
        <fullName evidence="1">Uncharacterized protein</fullName>
    </submittedName>
</protein>
<reference evidence="2" key="1">
    <citation type="submission" date="2016-10" db="EMBL/GenBank/DDBJ databases">
        <authorList>
            <person name="Varghese N."/>
            <person name="Submissions S."/>
        </authorList>
    </citation>
    <scope>NUCLEOTIDE SEQUENCE [LARGE SCALE GENOMIC DNA]</scope>
    <source>
        <strain evidence="2">IBRC-M10078</strain>
    </source>
</reference>
<dbReference type="Proteomes" id="UP000199159">
    <property type="component" value="Unassembled WGS sequence"/>
</dbReference>